<reference evidence="3" key="1">
    <citation type="submission" date="2025-08" db="UniProtKB">
        <authorList>
            <consortium name="RefSeq"/>
        </authorList>
    </citation>
    <scope>IDENTIFICATION</scope>
    <source>
        <tissue evidence="3">Silk gland</tissue>
    </source>
</reference>
<dbReference type="PANTHER" id="PTHR13742:SF17">
    <property type="entry name" value="RE32990P-RELATED"/>
    <property type="match status" value="1"/>
</dbReference>
<dbReference type="AlphaFoldDB" id="A0A6J2JX45"/>
<dbReference type="InterPro" id="IPR028309">
    <property type="entry name" value="RB_fam"/>
</dbReference>
<feature type="domain" description="Retinoblastoma-associated protein N-terminal" evidence="1">
    <location>
        <begin position="63"/>
        <end position="206"/>
    </location>
</feature>
<sequence length="447" mass="50855">MPKSDENEDWIEKMEDLCSNLNVDSSAAKKSKDSFSEIKRNYILDGDELHWMACALYVACRTSVTPTVQTGKVVEGNCVSLTKLLRLCNLSLIQFFIKIKNWMEMASMSTDFKERISRLEHKFAVSSVLFRKFQPIFMELFVGLTNEPVKQVSKRRPKLQPCSTNALFEFTWCLYICVKGEFHNSANDLVDMYHILLSCLDYIFANAFMARRVDIINPEFKGLPTDWTKNDFKMPKTPPCVISTLCEIKDGLSKEATTMKEYSWKPVIDSFFEKGILKGNNSEPTLGILDLGVFDVNLKSLNNLYETYVLSVGEFDERIFLGEQANEQIGMKNKVSGDEISEVIANFGPVPIQENVWILSVLVFITLCDWSTTPSRRYLQYCIVGAEGLASPVPVPSISSPEISRRTSSWEIHRGRHTGHTFLRLTTGLTAKHKTHPQSEPNSPYRN</sequence>
<dbReference type="GO" id="GO:2000134">
    <property type="term" value="P:negative regulation of G1/S transition of mitotic cell cycle"/>
    <property type="evidence" value="ECO:0007669"/>
    <property type="project" value="TreeGrafter"/>
</dbReference>
<dbReference type="GO" id="GO:0030154">
    <property type="term" value="P:cell differentiation"/>
    <property type="evidence" value="ECO:0007669"/>
    <property type="project" value="TreeGrafter"/>
</dbReference>
<dbReference type="PANTHER" id="PTHR13742">
    <property type="entry name" value="RETINOBLASTOMA-ASSOCIATED PROTEIN RB -RELATED"/>
    <property type="match status" value="1"/>
</dbReference>
<keyword evidence="2" id="KW-1185">Reference proteome</keyword>
<dbReference type="InterPro" id="IPR024599">
    <property type="entry name" value="RB_N"/>
</dbReference>
<dbReference type="KEGG" id="bman:114244974"/>
<dbReference type="SMART" id="SM01367">
    <property type="entry name" value="DUF3452"/>
    <property type="match status" value="1"/>
</dbReference>
<dbReference type="GO" id="GO:0005667">
    <property type="term" value="C:transcription regulator complex"/>
    <property type="evidence" value="ECO:0007669"/>
    <property type="project" value="TreeGrafter"/>
</dbReference>
<dbReference type="GO" id="GO:0000785">
    <property type="term" value="C:chromatin"/>
    <property type="evidence" value="ECO:0007669"/>
    <property type="project" value="TreeGrafter"/>
</dbReference>
<proteinExistence type="predicted"/>
<dbReference type="GO" id="GO:0006357">
    <property type="term" value="P:regulation of transcription by RNA polymerase II"/>
    <property type="evidence" value="ECO:0007669"/>
    <property type="project" value="InterPro"/>
</dbReference>
<dbReference type="GeneID" id="114244974"/>
<dbReference type="Pfam" id="PF11934">
    <property type="entry name" value="DUF3452"/>
    <property type="match status" value="1"/>
</dbReference>
<accession>A0A6J2JX45</accession>
<dbReference type="Gene3D" id="1.10.472.10">
    <property type="entry name" value="Cyclin-like"/>
    <property type="match status" value="1"/>
</dbReference>
<evidence type="ECO:0000259" key="1">
    <source>
        <dbReference type="SMART" id="SM01367"/>
    </source>
</evidence>
<evidence type="ECO:0000313" key="2">
    <source>
        <dbReference type="Proteomes" id="UP000504629"/>
    </source>
</evidence>
<dbReference type="RefSeq" id="XP_028032754.1">
    <property type="nucleotide sequence ID" value="XM_028176953.1"/>
</dbReference>
<gene>
    <name evidence="3" type="primary">LOC114244974</name>
</gene>
<protein>
    <submittedName>
        <fullName evidence="3">Retinoblastoma-like protein 1</fullName>
    </submittedName>
</protein>
<dbReference type="Proteomes" id="UP000504629">
    <property type="component" value="Unplaced"/>
</dbReference>
<organism evidence="2 3">
    <name type="scientific">Bombyx mandarina</name>
    <name type="common">Wild silk moth</name>
    <name type="synonym">Wild silkworm</name>
    <dbReference type="NCBI Taxonomy" id="7092"/>
    <lineage>
        <taxon>Eukaryota</taxon>
        <taxon>Metazoa</taxon>
        <taxon>Ecdysozoa</taxon>
        <taxon>Arthropoda</taxon>
        <taxon>Hexapoda</taxon>
        <taxon>Insecta</taxon>
        <taxon>Pterygota</taxon>
        <taxon>Neoptera</taxon>
        <taxon>Endopterygota</taxon>
        <taxon>Lepidoptera</taxon>
        <taxon>Glossata</taxon>
        <taxon>Ditrysia</taxon>
        <taxon>Bombycoidea</taxon>
        <taxon>Bombycidae</taxon>
        <taxon>Bombycinae</taxon>
        <taxon>Bombyx</taxon>
    </lineage>
</organism>
<dbReference type="Gene3D" id="1.10.472.140">
    <property type="match status" value="1"/>
</dbReference>
<name>A0A6J2JX45_BOMMA</name>
<dbReference type="OrthoDB" id="844594at2759"/>
<evidence type="ECO:0000313" key="3">
    <source>
        <dbReference type="RefSeq" id="XP_028032754.1"/>
    </source>
</evidence>
<dbReference type="GO" id="GO:0000977">
    <property type="term" value="F:RNA polymerase II transcription regulatory region sequence-specific DNA binding"/>
    <property type="evidence" value="ECO:0007669"/>
    <property type="project" value="TreeGrafter"/>
</dbReference>